<dbReference type="PANTHER" id="PTHR37816:SF1">
    <property type="entry name" value="TOXIN"/>
    <property type="match status" value="1"/>
</dbReference>
<dbReference type="Gene3D" id="3.40.50.300">
    <property type="entry name" value="P-loop containing nucleotide triphosphate hydrolases"/>
    <property type="match status" value="1"/>
</dbReference>
<gene>
    <name evidence="1" type="ORF">ENSA5_25360</name>
</gene>
<evidence type="ECO:0000313" key="2">
    <source>
        <dbReference type="Proteomes" id="UP000237968"/>
    </source>
</evidence>
<dbReference type="PANTHER" id="PTHR37816">
    <property type="entry name" value="YALI0E33011P"/>
    <property type="match status" value="1"/>
</dbReference>
<organism evidence="1 2">
    <name type="scientific">Enhygromyxa salina</name>
    <dbReference type="NCBI Taxonomy" id="215803"/>
    <lineage>
        <taxon>Bacteria</taxon>
        <taxon>Pseudomonadati</taxon>
        <taxon>Myxococcota</taxon>
        <taxon>Polyangia</taxon>
        <taxon>Nannocystales</taxon>
        <taxon>Nannocystaceae</taxon>
        <taxon>Enhygromyxa</taxon>
    </lineage>
</organism>
<dbReference type="InterPro" id="IPR027417">
    <property type="entry name" value="P-loop_NTPase"/>
</dbReference>
<dbReference type="EMBL" id="PVNK01000126">
    <property type="protein sequence ID" value="PRQ02201.1"/>
    <property type="molecule type" value="Genomic_DNA"/>
</dbReference>
<proteinExistence type="predicted"/>
<dbReference type="AlphaFoldDB" id="A0A2S9YB10"/>
<evidence type="ECO:0008006" key="3">
    <source>
        <dbReference type="Google" id="ProtNLM"/>
    </source>
</evidence>
<protein>
    <recommendedName>
        <fullName evidence="3">Topology modulation protein</fullName>
    </recommendedName>
</protein>
<keyword evidence="2" id="KW-1185">Reference proteome</keyword>
<dbReference type="Proteomes" id="UP000237968">
    <property type="component" value="Unassembled WGS sequence"/>
</dbReference>
<evidence type="ECO:0000313" key="1">
    <source>
        <dbReference type="EMBL" id="PRQ02201.1"/>
    </source>
</evidence>
<name>A0A2S9YB10_9BACT</name>
<dbReference type="InterPro" id="IPR052922">
    <property type="entry name" value="Cytidylate_Kinase-2"/>
</dbReference>
<dbReference type="CDD" id="cd02019">
    <property type="entry name" value="NK"/>
    <property type="match status" value="1"/>
</dbReference>
<reference evidence="1 2" key="1">
    <citation type="submission" date="2018-03" db="EMBL/GenBank/DDBJ databases">
        <title>Draft Genome Sequences of the Obligatory Marine Myxobacteria Enhygromyxa salina SWB005.</title>
        <authorList>
            <person name="Poehlein A."/>
            <person name="Moghaddam J.A."/>
            <person name="Harms H."/>
            <person name="Alanjari M."/>
            <person name="Koenig G.M."/>
            <person name="Daniel R."/>
            <person name="Schaeberle T.F."/>
        </authorList>
    </citation>
    <scope>NUCLEOTIDE SEQUENCE [LARGE SCALE GENOMIC DNA]</scope>
    <source>
        <strain evidence="1 2">SWB005</strain>
    </source>
</reference>
<sequence>MYPPQMPEHRVLIVGNSGAGKSTLARRLASDRAAHHLDLDLFAWQPTEPPERTPLDEADRQIRRALANHPRWVVEGCYADLVGLLAAEADELIFLDLPVAVCEAHAQARPWEPHKYATKDEQDRKLPMLLDWIAAYPTREGPLGRPAHEALFEAFQGTRQRITAAP</sequence>
<dbReference type="SUPFAM" id="SSF52540">
    <property type="entry name" value="P-loop containing nucleoside triphosphate hydrolases"/>
    <property type="match status" value="1"/>
</dbReference>
<accession>A0A2S9YB10</accession>
<comment type="caution">
    <text evidence="1">The sequence shown here is derived from an EMBL/GenBank/DDBJ whole genome shotgun (WGS) entry which is preliminary data.</text>
</comment>